<proteinExistence type="predicted"/>
<keyword evidence="2" id="KW-1185">Reference proteome</keyword>
<comment type="caution">
    <text evidence="1">The sequence shown here is derived from an EMBL/GenBank/DDBJ whole genome shotgun (WGS) entry which is preliminary data.</text>
</comment>
<protein>
    <submittedName>
        <fullName evidence="1">Uncharacterized protein</fullName>
    </submittedName>
</protein>
<evidence type="ECO:0000313" key="1">
    <source>
        <dbReference type="EMBL" id="MFM9329881.1"/>
    </source>
</evidence>
<sequence>MNAWKKLWMGTSVACLLLLVSACSNKDITESKHSPSPVPSATPTTQTQVNDHSLTEKDMMIGDLKIGQSPNEVKQKLGKPTEESISHGIGDPLWIYKEKGLELNLGEAVWAIRVNSPFLGKTPRDIGIGSTKIDVATAYPEAKEVKGNGDSQRLEQKSANNKYSIIFTLEKDKVTHIALTMDLVIK</sequence>
<evidence type="ECO:0000313" key="2">
    <source>
        <dbReference type="Proteomes" id="UP001631969"/>
    </source>
</evidence>
<dbReference type="EMBL" id="JBJURJ010000010">
    <property type="protein sequence ID" value="MFM9329881.1"/>
    <property type="molecule type" value="Genomic_DNA"/>
</dbReference>
<gene>
    <name evidence="1" type="ORF">ACI1P1_16420</name>
</gene>
<reference evidence="1" key="1">
    <citation type="submission" date="2024-12" db="EMBL/GenBank/DDBJ databases">
        <authorList>
            <person name="Wu N."/>
        </authorList>
    </citation>
    <scope>NUCLEOTIDE SEQUENCE</scope>
    <source>
        <strain evidence="1">P15</strain>
    </source>
</reference>
<accession>A0ACC7P1P9</accession>
<name>A0ACC7P1P9_9BACL</name>
<dbReference type="Proteomes" id="UP001631969">
    <property type="component" value="Unassembled WGS sequence"/>
</dbReference>
<organism evidence="1 2">
    <name type="scientific">Paenibacillus mesotrionivorans</name>
    <dbReference type="NCBI Taxonomy" id="3160968"/>
    <lineage>
        <taxon>Bacteria</taxon>
        <taxon>Bacillati</taxon>
        <taxon>Bacillota</taxon>
        <taxon>Bacilli</taxon>
        <taxon>Bacillales</taxon>
        <taxon>Paenibacillaceae</taxon>
        <taxon>Paenibacillus</taxon>
    </lineage>
</organism>